<evidence type="ECO:0000313" key="2">
    <source>
        <dbReference type="Proteomes" id="UP001589813"/>
    </source>
</evidence>
<evidence type="ECO:0000313" key="1">
    <source>
        <dbReference type="EMBL" id="MFC0047755.1"/>
    </source>
</evidence>
<proteinExistence type="predicted"/>
<accession>A0ABV6BE21</accession>
<comment type="caution">
    <text evidence="1">The sequence shown here is derived from an EMBL/GenBank/DDBJ whole genome shotgun (WGS) entry which is preliminary data.</text>
</comment>
<keyword evidence="2" id="KW-1185">Reference proteome</keyword>
<protein>
    <submittedName>
        <fullName evidence="1">Uncharacterized protein</fullName>
    </submittedName>
</protein>
<gene>
    <name evidence="1" type="ORF">ACFFJP_05605</name>
</gene>
<reference evidence="1 2" key="1">
    <citation type="submission" date="2024-09" db="EMBL/GenBank/DDBJ databases">
        <authorList>
            <person name="Sun Q."/>
            <person name="Mori K."/>
        </authorList>
    </citation>
    <scope>NUCLEOTIDE SEQUENCE [LARGE SCALE GENOMIC DNA]</scope>
    <source>
        <strain evidence="1 2">KCTC 23315</strain>
    </source>
</reference>
<organism evidence="1 2">
    <name type="scientific">Rheinheimera tilapiae</name>
    <dbReference type="NCBI Taxonomy" id="875043"/>
    <lineage>
        <taxon>Bacteria</taxon>
        <taxon>Pseudomonadati</taxon>
        <taxon>Pseudomonadota</taxon>
        <taxon>Gammaproteobacteria</taxon>
        <taxon>Chromatiales</taxon>
        <taxon>Chromatiaceae</taxon>
        <taxon>Rheinheimera</taxon>
    </lineage>
</organism>
<dbReference type="RefSeq" id="WP_377241301.1">
    <property type="nucleotide sequence ID" value="NZ_JBHLXP010000001.1"/>
</dbReference>
<dbReference type="Proteomes" id="UP001589813">
    <property type="component" value="Unassembled WGS sequence"/>
</dbReference>
<dbReference type="EMBL" id="JBHLXP010000001">
    <property type="protein sequence ID" value="MFC0047755.1"/>
    <property type="molecule type" value="Genomic_DNA"/>
</dbReference>
<sequence>MSKPDYERIYLVPEDGIWCWAGTPAPGAGQSNADAVEYVRADLYQAQSTQVESLLDDRKEFVKKEFQLLKEIERLEIELKKRDEQNAALVAQVEELLVHGTALATAASMATGAVAIGSPVTEFCAEAVKRFNAAKAVTPQHHLAEIRAEAVLDAVKFFAPALDIETESLEWYAAKVRQGGAA</sequence>
<name>A0ABV6BE21_9GAMM</name>